<accession>A0ABZ2KBL7</accession>
<evidence type="ECO:0000313" key="6">
    <source>
        <dbReference type="Proteomes" id="UP001379533"/>
    </source>
</evidence>
<organism evidence="5 6">
    <name type="scientific">Pendulispora brunnea</name>
    <dbReference type="NCBI Taxonomy" id="2905690"/>
    <lineage>
        <taxon>Bacteria</taxon>
        <taxon>Pseudomonadati</taxon>
        <taxon>Myxococcota</taxon>
        <taxon>Myxococcia</taxon>
        <taxon>Myxococcales</taxon>
        <taxon>Sorangiineae</taxon>
        <taxon>Pendulisporaceae</taxon>
        <taxon>Pendulispora</taxon>
    </lineage>
</organism>
<dbReference type="Pfam" id="PF00005">
    <property type="entry name" value="ABC_tran"/>
    <property type="match status" value="1"/>
</dbReference>
<dbReference type="InterPro" id="IPR008995">
    <property type="entry name" value="Mo/tungstate-bd_C_term_dom"/>
</dbReference>
<dbReference type="PANTHER" id="PTHR42781">
    <property type="entry name" value="SPERMIDINE/PUTRESCINE IMPORT ATP-BINDING PROTEIN POTA"/>
    <property type="match status" value="1"/>
</dbReference>
<evidence type="ECO:0000256" key="1">
    <source>
        <dbReference type="ARBA" id="ARBA00022448"/>
    </source>
</evidence>
<dbReference type="InterPro" id="IPR050093">
    <property type="entry name" value="ABC_SmlMolc_Importer"/>
</dbReference>
<keyword evidence="2" id="KW-0547">Nucleotide-binding</keyword>
<dbReference type="SMART" id="SM00382">
    <property type="entry name" value="AAA"/>
    <property type="match status" value="1"/>
</dbReference>
<keyword evidence="3 5" id="KW-0067">ATP-binding</keyword>
<evidence type="ECO:0000256" key="3">
    <source>
        <dbReference type="ARBA" id="ARBA00022840"/>
    </source>
</evidence>
<dbReference type="InterPro" id="IPR003439">
    <property type="entry name" value="ABC_transporter-like_ATP-bd"/>
</dbReference>
<dbReference type="EMBL" id="CP089982">
    <property type="protein sequence ID" value="WXA96060.1"/>
    <property type="molecule type" value="Genomic_DNA"/>
</dbReference>
<sequence length="352" mass="38516">MEVSLSSIRKSFGKHEVLRGIDLKVEEGEIVALLGPSGCGKTTLLRIVAGLETPDTGEVLVGNESPSSKPVVGFVFQHYALFPHMTVFENVAFGLRVRKRAQRLPEPKLRKRVEELLALIRLEHLAESRPTQLSGGQRQRVALARALAVDPAVLLLDEPFGALDASVRKELRRWLKKLHEELRVTSILVTHDQEEASEIADRLAVINHGVLEQVGTPHEVYSRPASPFVSTFLGDANVVQAEVHGGSVRAADLRLTLNGHAGHAVDGKKATVVIRPHDLELLSTAESAGYRGDVEDGLLATVRRVRNTGPLVRVDLLTKGGLSLEAQLIENAPLEVDAEVSIRVRSHRLFLE</sequence>
<proteinExistence type="predicted"/>
<feature type="domain" description="ABC transporter" evidence="4">
    <location>
        <begin position="3"/>
        <end position="233"/>
    </location>
</feature>
<keyword evidence="1" id="KW-0813">Transport</keyword>
<dbReference type="SUPFAM" id="SSF50331">
    <property type="entry name" value="MOP-like"/>
    <property type="match status" value="1"/>
</dbReference>
<dbReference type="PROSITE" id="PS00211">
    <property type="entry name" value="ABC_TRANSPORTER_1"/>
    <property type="match status" value="1"/>
</dbReference>
<dbReference type="Pfam" id="PF17850">
    <property type="entry name" value="CysA_C_terminal"/>
    <property type="match status" value="1"/>
</dbReference>
<dbReference type="PANTHER" id="PTHR42781:SF4">
    <property type="entry name" value="SPERMIDINE_PUTRESCINE IMPORT ATP-BINDING PROTEIN POTA"/>
    <property type="match status" value="1"/>
</dbReference>
<dbReference type="Gene3D" id="3.40.50.300">
    <property type="entry name" value="P-loop containing nucleotide triphosphate hydrolases"/>
    <property type="match status" value="1"/>
</dbReference>
<name>A0ABZ2KBL7_9BACT</name>
<dbReference type="InterPro" id="IPR027417">
    <property type="entry name" value="P-loop_NTPase"/>
</dbReference>
<dbReference type="PROSITE" id="PS50893">
    <property type="entry name" value="ABC_TRANSPORTER_2"/>
    <property type="match status" value="1"/>
</dbReference>
<dbReference type="InterPro" id="IPR003593">
    <property type="entry name" value="AAA+_ATPase"/>
</dbReference>
<dbReference type="InterPro" id="IPR017871">
    <property type="entry name" value="ABC_transporter-like_CS"/>
</dbReference>
<keyword evidence="6" id="KW-1185">Reference proteome</keyword>
<dbReference type="SUPFAM" id="SSF52540">
    <property type="entry name" value="P-loop containing nucleoside triphosphate hydrolases"/>
    <property type="match status" value="1"/>
</dbReference>
<dbReference type="Gene3D" id="2.40.50.100">
    <property type="match status" value="1"/>
</dbReference>
<evidence type="ECO:0000259" key="4">
    <source>
        <dbReference type="PROSITE" id="PS50893"/>
    </source>
</evidence>
<dbReference type="RefSeq" id="WP_394846673.1">
    <property type="nucleotide sequence ID" value="NZ_CP089982.1"/>
</dbReference>
<evidence type="ECO:0000313" key="5">
    <source>
        <dbReference type="EMBL" id="WXA96060.1"/>
    </source>
</evidence>
<dbReference type="GO" id="GO:0005524">
    <property type="term" value="F:ATP binding"/>
    <property type="evidence" value="ECO:0007669"/>
    <property type="project" value="UniProtKB-KW"/>
</dbReference>
<dbReference type="InterPro" id="IPR041193">
    <property type="entry name" value="CysA_C"/>
</dbReference>
<gene>
    <name evidence="5" type="ORF">LZC95_04300</name>
</gene>
<evidence type="ECO:0000256" key="2">
    <source>
        <dbReference type="ARBA" id="ARBA00022741"/>
    </source>
</evidence>
<reference evidence="5 6" key="1">
    <citation type="submission" date="2021-12" db="EMBL/GenBank/DDBJ databases">
        <title>Discovery of the Pendulisporaceae a myxobacterial family with distinct sporulation behavior and unique specialized metabolism.</title>
        <authorList>
            <person name="Garcia R."/>
            <person name="Popoff A."/>
            <person name="Bader C.D."/>
            <person name="Loehr J."/>
            <person name="Walesch S."/>
            <person name="Walt C."/>
            <person name="Boldt J."/>
            <person name="Bunk B."/>
            <person name="Haeckl F.J.F.P.J."/>
            <person name="Gunesch A.P."/>
            <person name="Birkelbach J."/>
            <person name="Nuebel U."/>
            <person name="Pietschmann T."/>
            <person name="Bach T."/>
            <person name="Mueller R."/>
        </authorList>
    </citation>
    <scope>NUCLEOTIDE SEQUENCE [LARGE SCALE GENOMIC DNA]</scope>
    <source>
        <strain evidence="5 6">MSr12523</strain>
    </source>
</reference>
<dbReference type="Proteomes" id="UP001379533">
    <property type="component" value="Chromosome"/>
</dbReference>
<protein>
    <submittedName>
        <fullName evidence="5">Sulfate/molybdate ABC transporter ATP-binding protein</fullName>
    </submittedName>
</protein>